<protein>
    <recommendedName>
        <fullName evidence="2">DUF1023 domain-containing protein</fullName>
    </recommendedName>
</protein>
<keyword evidence="4" id="KW-1185">Reference proteome</keyword>
<dbReference type="EMBL" id="AP022595">
    <property type="protein sequence ID" value="BBY58512.1"/>
    <property type="molecule type" value="Genomic_DNA"/>
</dbReference>
<name>A0A7I7SNG8_9MYCO</name>
<dbReference type="KEGG" id="msar:MSAR_16480"/>
<feature type="domain" description="DUF1023" evidence="2">
    <location>
        <begin position="78"/>
        <end position="246"/>
    </location>
</feature>
<dbReference type="InterPro" id="IPR010427">
    <property type="entry name" value="DUF1023"/>
</dbReference>
<dbReference type="SUPFAM" id="SSF53474">
    <property type="entry name" value="alpha/beta-Hydrolases"/>
    <property type="match status" value="1"/>
</dbReference>
<feature type="region of interest" description="Disordered" evidence="1">
    <location>
        <begin position="274"/>
        <end position="294"/>
    </location>
</feature>
<gene>
    <name evidence="3" type="ORF">MSAR_16480</name>
</gene>
<proteinExistence type="predicted"/>
<sequence>MANTAVMQQDIDRPAEVAAARGVTTEEVLAHPERYGMAGAMMNRYNNAIKAKEGLDRTAGATGAPTFLQVYEPEAFNGDGRAAIAIGNPDRADNIAVVVPGTGNSVGSGWLGGDDAVNLYREAKWADPGRATSVVAWMGYDAPDSPVDPRIGTTALAHQGGQLLAADVNALNVTHEGAGHVTVLGHSYGSTTVADAAAGYGMHTDDVVLVGSPGTDMARSAADFHLNAGGHIYVGAAPSDPVTQLGALPQTPMPGTGWSVALGEDPALDGYGSTRFKAEVPGLTNPESTDGRWR</sequence>
<accession>A0A7I7SNG8</accession>
<evidence type="ECO:0000313" key="4">
    <source>
        <dbReference type="Proteomes" id="UP000466445"/>
    </source>
</evidence>
<dbReference type="AlphaFoldDB" id="A0A7I7SNG8"/>
<evidence type="ECO:0000256" key="1">
    <source>
        <dbReference type="SAM" id="MobiDB-lite"/>
    </source>
</evidence>
<dbReference type="Gene3D" id="3.40.50.1820">
    <property type="entry name" value="alpha/beta hydrolase"/>
    <property type="match status" value="1"/>
</dbReference>
<reference evidence="3 4" key="1">
    <citation type="journal article" date="2019" name="Emerg. Microbes Infect.">
        <title>Comprehensive subspecies identification of 175 nontuberculous mycobacteria species based on 7547 genomic profiles.</title>
        <authorList>
            <person name="Matsumoto Y."/>
            <person name="Kinjo T."/>
            <person name="Motooka D."/>
            <person name="Nabeya D."/>
            <person name="Jung N."/>
            <person name="Uechi K."/>
            <person name="Horii T."/>
            <person name="Iida T."/>
            <person name="Fujita J."/>
            <person name="Nakamura S."/>
        </authorList>
    </citation>
    <scope>NUCLEOTIDE SEQUENCE [LARGE SCALE GENOMIC DNA]</scope>
    <source>
        <strain evidence="3 4">JCM 30395</strain>
    </source>
</reference>
<evidence type="ECO:0000313" key="3">
    <source>
        <dbReference type="EMBL" id="BBY58512.1"/>
    </source>
</evidence>
<organism evidence="3 4">
    <name type="scientific">Mycolicibacterium sarraceniae</name>
    <dbReference type="NCBI Taxonomy" id="1534348"/>
    <lineage>
        <taxon>Bacteria</taxon>
        <taxon>Bacillati</taxon>
        <taxon>Actinomycetota</taxon>
        <taxon>Actinomycetes</taxon>
        <taxon>Mycobacteriales</taxon>
        <taxon>Mycobacteriaceae</taxon>
        <taxon>Mycolicibacterium</taxon>
    </lineage>
</organism>
<dbReference type="InterPro" id="IPR029058">
    <property type="entry name" value="AB_hydrolase_fold"/>
</dbReference>
<evidence type="ECO:0000259" key="2">
    <source>
        <dbReference type="Pfam" id="PF06259"/>
    </source>
</evidence>
<dbReference type="Pfam" id="PF06259">
    <property type="entry name" value="Abhydrolase_8"/>
    <property type="match status" value="1"/>
</dbReference>
<dbReference type="Proteomes" id="UP000466445">
    <property type="component" value="Chromosome"/>
</dbReference>